<dbReference type="AlphaFoldDB" id="A0AAU7XGG6"/>
<dbReference type="PANTHER" id="PTHR12151:SF25">
    <property type="entry name" value="LINALOOL DEHYDRATASE_ISOMERASE DOMAIN-CONTAINING PROTEIN"/>
    <property type="match status" value="1"/>
</dbReference>
<name>A0AAU7XGG6_9HYPH</name>
<feature type="binding site" evidence="2">
    <location>
        <position position="76"/>
    </location>
    <ligand>
        <name>Cu cation</name>
        <dbReference type="ChEBI" id="CHEBI:23378"/>
    </ligand>
</feature>
<comment type="similarity">
    <text evidence="1">Belongs to the SCO1/2 family.</text>
</comment>
<dbReference type="KEGG" id="mflg:ABS361_10215"/>
<reference evidence="4" key="1">
    <citation type="submission" date="2024-06" db="EMBL/GenBank/DDBJ databases">
        <title>Methylostella associata gen. nov., sp. nov., a novel Ancalomicrobiaceae-affiliated facultatively methylotrophic bacteria that feed on methanotrophs of the genus Methylococcus.</title>
        <authorList>
            <person name="Saltykova V."/>
            <person name="Danilova O.V."/>
            <person name="Oshkin I.Y."/>
            <person name="Belova S.E."/>
            <person name="Pimenov N.V."/>
            <person name="Dedysh S.N."/>
        </authorList>
    </citation>
    <scope>NUCLEOTIDE SEQUENCE</scope>
    <source>
        <strain evidence="4">S20</strain>
    </source>
</reference>
<organism evidence="4">
    <name type="scientific">Methyloraptor flagellatus</name>
    <dbReference type="NCBI Taxonomy" id="3162530"/>
    <lineage>
        <taxon>Bacteria</taxon>
        <taxon>Pseudomonadati</taxon>
        <taxon>Pseudomonadota</taxon>
        <taxon>Alphaproteobacteria</taxon>
        <taxon>Hyphomicrobiales</taxon>
        <taxon>Ancalomicrobiaceae</taxon>
        <taxon>Methyloraptor</taxon>
    </lineage>
</organism>
<feature type="binding site" evidence="2">
    <location>
        <position position="72"/>
    </location>
    <ligand>
        <name>Cu cation</name>
        <dbReference type="ChEBI" id="CHEBI:23378"/>
    </ligand>
</feature>
<protein>
    <submittedName>
        <fullName evidence="4">SCO family protein</fullName>
    </submittedName>
</protein>
<dbReference type="GO" id="GO:0046872">
    <property type="term" value="F:metal ion binding"/>
    <property type="evidence" value="ECO:0007669"/>
    <property type="project" value="UniProtKB-KW"/>
</dbReference>
<evidence type="ECO:0000256" key="1">
    <source>
        <dbReference type="ARBA" id="ARBA00010996"/>
    </source>
</evidence>
<gene>
    <name evidence="4" type="ORF">ABS361_10215</name>
</gene>
<dbReference type="CDD" id="cd02968">
    <property type="entry name" value="SCO"/>
    <property type="match status" value="1"/>
</dbReference>
<evidence type="ECO:0000256" key="2">
    <source>
        <dbReference type="PIRSR" id="PIRSR603782-1"/>
    </source>
</evidence>
<proteinExistence type="inferred from homology"/>
<dbReference type="RefSeq" id="WP_407051636.1">
    <property type="nucleotide sequence ID" value="NZ_CP158568.1"/>
</dbReference>
<dbReference type="InterPro" id="IPR003782">
    <property type="entry name" value="SCO1/SenC"/>
</dbReference>
<dbReference type="Pfam" id="PF02630">
    <property type="entry name" value="SCO1-SenC"/>
    <property type="match status" value="1"/>
</dbReference>
<dbReference type="InterPro" id="IPR036249">
    <property type="entry name" value="Thioredoxin-like_sf"/>
</dbReference>
<keyword evidence="2" id="KW-0186">Copper</keyword>
<dbReference type="InterPro" id="IPR006311">
    <property type="entry name" value="TAT_signal"/>
</dbReference>
<accession>A0AAU7XGG6</accession>
<feature type="disulfide bond" description="Redox-active" evidence="3">
    <location>
        <begin position="72"/>
        <end position="76"/>
    </location>
</feature>
<dbReference type="Gene3D" id="3.40.30.10">
    <property type="entry name" value="Glutaredoxin"/>
    <property type="match status" value="1"/>
</dbReference>
<sequence length="193" mass="20652">MSSSITRRRFHGNALGLTALAIAALRPGRSATAQVPAEVRGRFRLATTDGKVFTEADLLGRPSLVVFGFMSCPDVCPTTLMNLALLMKALGPKADALRVAFISVDPERDDPASLGKFVTSFDPRIIGLTGSPEAVRAAVVSYHALAEKIPQGDSYTMMHSTGLYLADKTGLVRDLLEPTDTTEALVAHITPWL</sequence>
<keyword evidence="3" id="KW-1015">Disulfide bond</keyword>
<feature type="binding site" evidence="2">
    <location>
        <position position="159"/>
    </location>
    <ligand>
        <name>Cu cation</name>
        <dbReference type="ChEBI" id="CHEBI:23378"/>
    </ligand>
</feature>
<evidence type="ECO:0000313" key="4">
    <source>
        <dbReference type="EMBL" id="XBY46542.1"/>
    </source>
</evidence>
<dbReference type="PANTHER" id="PTHR12151">
    <property type="entry name" value="ELECTRON TRANSPORT PROTIN SCO1/SENC FAMILY MEMBER"/>
    <property type="match status" value="1"/>
</dbReference>
<dbReference type="EMBL" id="CP158568">
    <property type="protein sequence ID" value="XBY46542.1"/>
    <property type="molecule type" value="Genomic_DNA"/>
</dbReference>
<dbReference type="PROSITE" id="PS51318">
    <property type="entry name" value="TAT"/>
    <property type="match status" value="1"/>
</dbReference>
<evidence type="ECO:0000256" key="3">
    <source>
        <dbReference type="PIRSR" id="PIRSR603782-2"/>
    </source>
</evidence>
<dbReference type="SUPFAM" id="SSF52833">
    <property type="entry name" value="Thioredoxin-like"/>
    <property type="match status" value="1"/>
</dbReference>
<keyword evidence="2" id="KW-0479">Metal-binding</keyword>